<sequence length="107" mass="11521">MEEVKENLYVLPLRLLEESSVESSSSSNPVDAVIFVRISLVLGIASRHLLRGTRGPHTVALLIIGIEAKRKGCGGEKIRARKKHGLRKGNEEGGGERGGARACCAFL</sequence>
<dbReference type="AlphaFoldDB" id="A0A1R3JU66"/>
<reference evidence="1 2" key="1">
    <citation type="submission" date="2013-09" db="EMBL/GenBank/DDBJ databases">
        <title>Corchorus capsularis genome sequencing.</title>
        <authorList>
            <person name="Alam M."/>
            <person name="Haque M.S."/>
            <person name="Islam M.S."/>
            <person name="Emdad E.M."/>
            <person name="Islam M.M."/>
            <person name="Ahmed B."/>
            <person name="Halim A."/>
            <person name="Hossen Q.M.M."/>
            <person name="Hossain M.Z."/>
            <person name="Ahmed R."/>
            <person name="Khan M.M."/>
            <person name="Islam R."/>
            <person name="Rashid M.M."/>
            <person name="Khan S.A."/>
            <person name="Rahman M.S."/>
            <person name="Alam M."/>
        </authorList>
    </citation>
    <scope>NUCLEOTIDE SEQUENCE [LARGE SCALE GENOMIC DNA]</scope>
    <source>
        <strain evidence="2">cv. CVL-1</strain>
        <tissue evidence="1">Whole seedling</tissue>
    </source>
</reference>
<name>A0A1R3JU66_COCAP</name>
<keyword evidence="2" id="KW-1185">Reference proteome</keyword>
<evidence type="ECO:0000313" key="2">
    <source>
        <dbReference type="Proteomes" id="UP000188268"/>
    </source>
</evidence>
<dbReference type="EMBL" id="AWWV01007101">
    <property type="protein sequence ID" value="OMO98334.1"/>
    <property type="molecule type" value="Genomic_DNA"/>
</dbReference>
<organism evidence="1 2">
    <name type="scientific">Corchorus capsularis</name>
    <name type="common">Jute</name>
    <dbReference type="NCBI Taxonomy" id="210143"/>
    <lineage>
        <taxon>Eukaryota</taxon>
        <taxon>Viridiplantae</taxon>
        <taxon>Streptophyta</taxon>
        <taxon>Embryophyta</taxon>
        <taxon>Tracheophyta</taxon>
        <taxon>Spermatophyta</taxon>
        <taxon>Magnoliopsida</taxon>
        <taxon>eudicotyledons</taxon>
        <taxon>Gunneridae</taxon>
        <taxon>Pentapetalae</taxon>
        <taxon>rosids</taxon>
        <taxon>malvids</taxon>
        <taxon>Malvales</taxon>
        <taxon>Malvaceae</taxon>
        <taxon>Grewioideae</taxon>
        <taxon>Apeibeae</taxon>
        <taxon>Corchorus</taxon>
    </lineage>
</organism>
<protein>
    <submittedName>
        <fullName evidence="1">Sodium/hydrogen exchanger 7</fullName>
    </submittedName>
</protein>
<dbReference type="STRING" id="210143.A0A1R3JU66"/>
<dbReference type="Proteomes" id="UP000188268">
    <property type="component" value="Unassembled WGS sequence"/>
</dbReference>
<dbReference type="OrthoDB" id="441412at2759"/>
<accession>A0A1R3JU66</accession>
<proteinExistence type="predicted"/>
<comment type="caution">
    <text evidence="1">The sequence shown here is derived from an EMBL/GenBank/DDBJ whole genome shotgun (WGS) entry which is preliminary data.</text>
</comment>
<dbReference type="Gramene" id="OMO98334">
    <property type="protein sequence ID" value="OMO98334"/>
    <property type="gene ID" value="CCACVL1_04244"/>
</dbReference>
<gene>
    <name evidence="1" type="ORF">CCACVL1_04244</name>
</gene>
<evidence type="ECO:0000313" key="1">
    <source>
        <dbReference type="EMBL" id="OMO98334.1"/>
    </source>
</evidence>